<dbReference type="PANTHER" id="PTHR43606">
    <property type="entry name" value="PHOSPHATASE, PUTATIVE (AFU_ORTHOLOGUE AFUA_6G08710)-RELATED"/>
    <property type="match status" value="1"/>
</dbReference>
<dbReference type="PROSITE" id="PS51318">
    <property type="entry name" value="TAT"/>
    <property type="match status" value="1"/>
</dbReference>
<dbReference type="InterPro" id="IPR032093">
    <property type="entry name" value="PhoD_N"/>
</dbReference>
<dbReference type="InterPro" id="IPR018946">
    <property type="entry name" value="PhoD-like_MPP"/>
</dbReference>
<dbReference type="InterPro" id="IPR006311">
    <property type="entry name" value="TAT_signal"/>
</dbReference>
<dbReference type="InterPro" id="IPR052900">
    <property type="entry name" value="Phospholipid_Metab_Enz"/>
</dbReference>
<proteinExistence type="predicted"/>
<organism evidence="3 4">
    <name type="scientific">Gemmata obscuriglobus</name>
    <dbReference type="NCBI Taxonomy" id="114"/>
    <lineage>
        <taxon>Bacteria</taxon>
        <taxon>Pseudomonadati</taxon>
        <taxon>Planctomycetota</taxon>
        <taxon>Planctomycetia</taxon>
        <taxon>Gemmatales</taxon>
        <taxon>Gemmataceae</taxon>
        <taxon>Gemmata</taxon>
    </lineage>
</organism>
<dbReference type="RefSeq" id="WP_010047814.1">
    <property type="nucleotide sequence ID" value="NZ_CP025958.1"/>
</dbReference>
<dbReference type="KEGG" id="gog:C1280_28595"/>
<evidence type="ECO:0000259" key="2">
    <source>
        <dbReference type="Pfam" id="PF16655"/>
    </source>
</evidence>
<reference evidence="3 4" key="1">
    <citation type="submission" date="2018-01" db="EMBL/GenBank/DDBJ databases">
        <title>G. obscuriglobus.</title>
        <authorList>
            <person name="Franke J."/>
            <person name="Blomberg W."/>
            <person name="Selmecki A."/>
        </authorList>
    </citation>
    <scope>NUCLEOTIDE SEQUENCE [LARGE SCALE GENOMIC DNA]</scope>
    <source>
        <strain evidence="3 4">DSM 5831</strain>
    </source>
</reference>
<keyword evidence="4" id="KW-1185">Reference proteome</keyword>
<dbReference type="OrthoDB" id="9763616at2"/>
<dbReference type="Proteomes" id="UP000245802">
    <property type="component" value="Chromosome"/>
</dbReference>
<dbReference type="Pfam" id="PF16655">
    <property type="entry name" value="PhoD_N"/>
    <property type="match status" value="1"/>
</dbReference>
<evidence type="ECO:0000259" key="1">
    <source>
        <dbReference type="Pfam" id="PF09423"/>
    </source>
</evidence>
<feature type="domain" description="PhoD-like phosphatase metallophosphatase" evidence="1">
    <location>
        <begin position="164"/>
        <end position="507"/>
    </location>
</feature>
<dbReference type="AlphaFoldDB" id="A0A2Z3H6L5"/>
<feature type="domain" description="Phospholipase D N-terminal" evidence="2">
    <location>
        <begin position="55"/>
        <end position="151"/>
    </location>
</feature>
<dbReference type="InterPro" id="IPR029052">
    <property type="entry name" value="Metallo-depent_PP-like"/>
</dbReference>
<evidence type="ECO:0000313" key="4">
    <source>
        <dbReference type="Proteomes" id="UP000245802"/>
    </source>
</evidence>
<protein>
    <submittedName>
        <fullName evidence="3">Alkaline phosphatase</fullName>
    </submittedName>
</protein>
<dbReference type="PANTHER" id="PTHR43606:SF2">
    <property type="entry name" value="ALKALINE PHOSPHATASE FAMILY PROTEIN (AFU_ORTHOLOGUE AFUA_5G03860)"/>
    <property type="match status" value="1"/>
</dbReference>
<dbReference type="EMBL" id="CP025958">
    <property type="protein sequence ID" value="AWM40551.1"/>
    <property type="molecule type" value="Genomic_DNA"/>
</dbReference>
<accession>A0A2Z3H6L5</accession>
<dbReference type="Pfam" id="PF09423">
    <property type="entry name" value="PhoD"/>
    <property type="match status" value="1"/>
</dbReference>
<gene>
    <name evidence="3" type="ORF">C1280_28595</name>
</gene>
<dbReference type="Gene3D" id="3.60.21.70">
    <property type="entry name" value="PhoD-like phosphatase"/>
    <property type="match status" value="1"/>
</dbReference>
<dbReference type="Gene3D" id="2.60.40.380">
    <property type="entry name" value="Purple acid phosphatase-like, N-terminal"/>
    <property type="match status" value="1"/>
</dbReference>
<sequence length="538" mass="59196">MLDLSRIPTALRSEGGLSRRLFLAYGAALAALPSLATRTHAADKKVTFSADPFALGVASGDPNADSVVLWTKLAPEPLAPDGGMKPDAVSVTWEVAEDEAMKKVVASGAVVAAPQLGHSVHVEAKGLKPDRWYWFRFTAGDARSPVGRTRTLPASDAAPDKLKFAFASCQHYEQGLYTAYEQMAKDDLDLVFHLGDYIYEYPNRETAKVVRKHTGPKDGKIKTLGDYRERHALYRSDRLLSGMHARCPWFVTWDDHEFDNNYANDIQERQPKGKAKADPADFLVQRAAAYQAYYEFMPLRPRALPKGPDMQLYRKASFGRLAEFFVLDTRQYRTPQPNEDGLKPLNEAALDPKNTLLGKAQRGWLDAGLLASGATWNVLAQQVMMALVEITTAKTAGYSMDQWPGAAHERMALMKFIADRKVPNPVVLTGDIHSNWVNDLRVDDRRHDAPVVATEFVGTSISSGGNGPKEVAGLDKLQAANPCVKFHNRDRGYVRCTVTPTAWTSDYVAVEDVTKSGGRVTTRASFVVEAGTPGAKKA</sequence>
<dbReference type="SUPFAM" id="SSF56300">
    <property type="entry name" value="Metallo-dependent phosphatases"/>
    <property type="match status" value="1"/>
</dbReference>
<dbReference type="InterPro" id="IPR038607">
    <property type="entry name" value="PhoD-like_sf"/>
</dbReference>
<dbReference type="CDD" id="cd07389">
    <property type="entry name" value="MPP_PhoD"/>
    <property type="match status" value="1"/>
</dbReference>
<evidence type="ECO:0000313" key="3">
    <source>
        <dbReference type="EMBL" id="AWM40551.1"/>
    </source>
</evidence>
<name>A0A2Z3H6L5_9BACT</name>